<keyword evidence="2" id="KW-1185">Reference proteome</keyword>
<evidence type="ECO:0000313" key="2">
    <source>
        <dbReference type="Proteomes" id="UP000297737"/>
    </source>
</evidence>
<dbReference type="InterPro" id="IPR036390">
    <property type="entry name" value="WH_DNA-bd_sf"/>
</dbReference>
<organism evidence="1 2">
    <name type="scientific">Glacieibacterium arshaanense</name>
    <dbReference type="NCBI Taxonomy" id="2511025"/>
    <lineage>
        <taxon>Bacteria</taxon>
        <taxon>Pseudomonadati</taxon>
        <taxon>Pseudomonadota</taxon>
        <taxon>Alphaproteobacteria</taxon>
        <taxon>Sphingomonadales</taxon>
        <taxon>Sphingosinicellaceae</taxon>
        <taxon>Glacieibacterium</taxon>
    </lineage>
</organism>
<dbReference type="OrthoDB" id="7594920at2"/>
<dbReference type="SUPFAM" id="SSF46785">
    <property type="entry name" value="Winged helix' DNA-binding domain"/>
    <property type="match status" value="1"/>
</dbReference>
<proteinExistence type="predicted"/>
<comment type="caution">
    <text evidence="1">The sequence shown here is derived from an EMBL/GenBank/DDBJ whole genome shotgun (WGS) entry which is preliminary data.</text>
</comment>
<protein>
    <recommendedName>
        <fullName evidence="3">MarR family transcriptional regulator</fullName>
    </recommendedName>
</protein>
<name>A0A4Y9ER19_9SPHN</name>
<gene>
    <name evidence="1" type="ORF">EUV02_11655</name>
</gene>
<dbReference type="EMBL" id="SIHO01000002">
    <property type="protein sequence ID" value="TFU03789.1"/>
    <property type="molecule type" value="Genomic_DNA"/>
</dbReference>
<dbReference type="Proteomes" id="UP000297737">
    <property type="component" value="Unassembled WGS sequence"/>
</dbReference>
<sequence length="289" mass="30383">MTEYQVVPKPVLTPTVIFAERPERIGARRESMARLGLPAEFFSDGDALAHRLSVDWSVDVVVVDLALASAELLARLVGLGIGGAAPAIVAVADPESADIAGMALSAANVTFLDPEADDAELGEVLDSALASATAGVADRGERDFASISALGREVERIATALAALAASERDDAEGGREVSVAQVRALIKARRARDRYFSAELFSDPAWDMMLDLTAARLEGRSVSVSSLCIAAAVPTTTALRWIRNLCDSGIFERRLDPCDARRALVQLSEPTAQAMMAYLAGLSGAAGV</sequence>
<evidence type="ECO:0000313" key="1">
    <source>
        <dbReference type="EMBL" id="TFU03789.1"/>
    </source>
</evidence>
<reference evidence="1 2" key="1">
    <citation type="submission" date="2019-02" db="EMBL/GenBank/DDBJ databases">
        <title>Polymorphobacter sp. isolated from the lake at the Tibet of China.</title>
        <authorList>
            <person name="Li A."/>
        </authorList>
    </citation>
    <scope>NUCLEOTIDE SEQUENCE [LARGE SCALE GENOMIC DNA]</scope>
    <source>
        <strain evidence="1 2">DJ1R-1</strain>
    </source>
</reference>
<dbReference type="RefSeq" id="WP_135246381.1">
    <property type="nucleotide sequence ID" value="NZ_SIHO01000002.1"/>
</dbReference>
<dbReference type="InterPro" id="IPR036388">
    <property type="entry name" value="WH-like_DNA-bd_sf"/>
</dbReference>
<accession>A0A4Y9ER19</accession>
<dbReference type="AlphaFoldDB" id="A0A4Y9ER19"/>
<dbReference type="Gene3D" id="1.10.10.10">
    <property type="entry name" value="Winged helix-like DNA-binding domain superfamily/Winged helix DNA-binding domain"/>
    <property type="match status" value="1"/>
</dbReference>
<evidence type="ECO:0008006" key="3">
    <source>
        <dbReference type="Google" id="ProtNLM"/>
    </source>
</evidence>